<evidence type="ECO:0000313" key="3">
    <source>
        <dbReference type="EMBL" id="SLM11740.1"/>
    </source>
</evidence>
<dbReference type="Pfam" id="PF14326">
    <property type="entry name" value="DUF4384"/>
    <property type="match status" value="1"/>
</dbReference>
<gene>
    <name evidence="3" type="ORF">SPIROBIBN47_210057</name>
</gene>
<sequence length="336" mass="36112">MRKKKALGRLLAAFFLVMCASIAFAQPQEPTLADLPSILDHMLDNHYMPSAQVGLGSFTYTDTQLPTPFARWFEDELRLAFAKTAKMKLFDKQVAAAMDPAIRALYGDFFGTDRADSILYGKYAQDDRGVLVTMTLTDLSTGGLISETRYAVPASAIPSNVNVQPSVKMVQTAAALSQLFTSSGAGGQAGSGQQGAAQDFVVTLSTDRGQGAVYRDGERLTLLVTSSKDAYLKIYHVDVNGVAQLIWPNRFGGSGKIKAGEALKFPGPNDKFQYVLGRPYGTEYIKAVASTKPFATMEADFSDLQGSAVAAISRGLTVVSSDTTRAEALVVYEILP</sequence>
<dbReference type="AlphaFoldDB" id="A0A3P3XHC5"/>
<dbReference type="PANTHER" id="PTHR36194:SF1">
    <property type="entry name" value="S-LAYER-LIKE PROTEIN"/>
    <property type="match status" value="1"/>
</dbReference>
<accession>A0A3P3XHC5</accession>
<dbReference type="EMBL" id="FWDM01000014">
    <property type="protein sequence ID" value="SLM11740.1"/>
    <property type="molecule type" value="Genomic_DNA"/>
</dbReference>
<feature type="chain" id="PRO_5018268552" description="DUF4384 domain-containing protein" evidence="1">
    <location>
        <begin position="26"/>
        <end position="336"/>
    </location>
</feature>
<reference evidence="3" key="1">
    <citation type="submission" date="2017-02" db="EMBL/GenBank/DDBJ databases">
        <authorList>
            <person name="Regsiter A."/>
            <person name="William W."/>
        </authorList>
    </citation>
    <scope>NUCLEOTIDE SEQUENCE</scope>
    <source>
        <strain evidence="3">Bib</strain>
    </source>
</reference>
<organism evidence="3">
    <name type="scientific">uncultured spirochete</name>
    <dbReference type="NCBI Taxonomy" id="156406"/>
    <lineage>
        <taxon>Bacteria</taxon>
        <taxon>Pseudomonadati</taxon>
        <taxon>Spirochaetota</taxon>
        <taxon>Spirochaetia</taxon>
        <taxon>Spirochaetales</taxon>
        <taxon>environmental samples</taxon>
    </lineage>
</organism>
<dbReference type="InterPro" id="IPR025493">
    <property type="entry name" value="DUF4384"/>
</dbReference>
<feature type="domain" description="DUF4384" evidence="2">
    <location>
        <begin position="213"/>
        <end position="293"/>
    </location>
</feature>
<dbReference type="PANTHER" id="PTHR36194">
    <property type="entry name" value="S-LAYER-LIKE PROTEIN"/>
    <property type="match status" value="1"/>
</dbReference>
<protein>
    <recommendedName>
        <fullName evidence="2">DUF4384 domain-containing protein</fullName>
    </recommendedName>
</protein>
<evidence type="ECO:0000256" key="1">
    <source>
        <dbReference type="SAM" id="SignalP"/>
    </source>
</evidence>
<keyword evidence="1" id="KW-0732">Signal</keyword>
<name>A0A3P3XHC5_9SPIR</name>
<feature type="signal peptide" evidence="1">
    <location>
        <begin position="1"/>
        <end position="25"/>
    </location>
</feature>
<evidence type="ECO:0000259" key="2">
    <source>
        <dbReference type="Pfam" id="PF14326"/>
    </source>
</evidence>
<proteinExistence type="predicted"/>